<dbReference type="InterPro" id="IPR013736">
    <property type="entry name" value="Xaa-Pro_dipept_C"/>
</dbReference>
<dbReference type="InterPro" id="IPR008979">
    <property type="entry name" value="Galactose-bd-like_sf"/>
</dbReference>
<evidence type="ECO:0000313" key="4">
    <source>
        <dbReference type="Proteomes" id="UP000295719"/>
    </source>
</evidence>
<dbReference type="Gene3D" id="2.60.120.260">
    <property type="entry name" value="Galactose-binding domain-like"/>
    <property type="match status" value="1"/>
</dbReference>
<gene>
    <name evidence="3" type="ORF">EDC52_10751</name>
</gene>
<proteinExistence type="predicted"/>
<dbReference type="PANTHER" id="PTHR43056:SF10">
    <property type="entry name" value="COCE_NOND FAMILY, PUTATIVE (AFU_ORTHOLOGUE AFUA_7G00600)-RELATED"/>
    <property type="match status" value="1"/>
</dbReference>
<feature type="domain" description="Xaa-Pro dipeptidyl-peptidase C-terminal" evidence="2">
    <location>
        <begin position="293"/>
        <end position="527"/>
    </location>
</feature>
<dbReference type="InterPro" id="IPR029058">
    <property type="entry name" value="AB_hydrolase_fold"/>
</dbReference>
<dbReference type="Proteomes" id="UP000295719">
    <property type="component" value="Unassembled WGS sequence"/>
</dbReference>
<dbReference type="EMBL" id="SMCR01000007">
    <property type="protein sequence ID" value="TCV94311.1"/>
    <property type="molecule type" value="Genomic_DNA"/>
</dbReference>
<keyword evidence="1" id="KW-0378">Hydrolase</keyword>
<accession>A0A4R3YPL8</accession>
<comment type="caution">
    <text evidence="3">The sequence shown here is derived from an EMBL/GenBank/DDBJ whole genome shotgun (WGS) entry which is preliminary data.</text>
</comment>
<dbReference type="Pfam" id="PF08530">
    <property type="entry name" value="PepX_C"/>
    <property type="match status" value="1"/>
</dbReference>
<dbReference type="AlphaFoldDB" id="A0A4R3YPL8"/>
<dbReference type="GO" id="GO:0008239">
    <property type="term" value="F:dipeptidyl-peptidase activity"/>
    <property type="evidence" value="ECO:0007669"/>
    <property type="project" value="InterPro"/>
</dbReference>
<evidence type="ECO:0000256" key="1">
    <source>
        <dbReference type="ARBA" id="ARBA00022801"/>
    </source>
</evidence>
<dbReference type="Gene3D" id="3.40.50.1820">
    <property type="entry name" value="alpha/beta hydrolase"/>
    <property type="match status" value="2"/>
</dbReference>
<dbReference type="SUPFAM" id="SSF49785">
    <property type="entry name" value="Galactose-binding domain-like"/>
    <property type="match status" value="1"/>
</dbReference>
<dbReference type="NCBIfam" id="TIGR00976">
    <property type="entry name" value="CocE_NonD"/>
    <property type="match status" value="1"/>
</dbReference>
<name>A0A4R3YPL8_9GAMM</name>
<reference evidence="3 4" key="1">
    <citation type="submission" date="2019-03" db="EMBL/GenBank/DDBJ databases">
        <title>Genomic Encyclopedia of Type Strains, Phase IV (KMG-IV): sequencing the most valuable type-strain genomes for metagenomic binning, comparative biology and taxonomic classification.</title>
        <authorList>
            <person name="Goeker M."/>
        </authorList>
    </citation>
    <scope>NUCLEOTIDE SEQUENCE [LARGE SCALE GENOMIC DNA]</scope>
    <source>
        <strain evidence="3 4">DSM 19580</strain>
    </source>
</reference>
<dbReference type="SMART" id="SM00939">
    <property type="entry name" value="PepX_C"/>
    <property type="match status" value="1"/>
</dbReference>
<sequence>MMKRIVSDFPFAFHITEHLWIPLSDGMRLAARMWLPDTAFTAAVPAILEYLPYRKRDGTRSRDQPMHGYFAGHGFAVLRVDMRGCGESDGLLADEYLLQEQQDALEVIDWISHQRWCSGQVGMMGKSWGGFNSLQLAARRPPALKAIIAVCSSDDRYSDDIHYKGGCLLNDNLWWGGIMLAYQSRPPDPALLGPSAHRQWLARLERMPFFPAIWLAHPLRDDYWRQGSIAEDWAAIQCPVLAVGGWADAYSNAVFRLMDNLQAPARAIIGPWAHVYPHDGTPEPAIGFLQQAVAWWDRWLKGKDNDAMNGSKIQAWINDSQPPSALRPSARGEWVGFDSGSASNIRSLSLYLDRGRLDIQPTAAASWLPVCSPQSHGLMGGEWMGTGILGESPPDQRIDDGQAVIFDGAPLAEPLSIFGRPLFHVRLKSDKPAAMLYVRLSDVSTDGAVNRVTHGWKNLAHLQGPDEKVPLIPGETVYVSLLLDGIGWRFAAGHRLRLSVATTFWPLVWPMPEEATLTLDLSSARLSMPVCDAPLSITGPAESAETAADTPLTVLSPGRVDRHLTYDVLADCWTAVTHAVGGVFGEGVYRLDEINTQVDHRVKRQLSIKNHDPLSARYRLTQSLKMGRKDWWTEADISLEMTSTLTHFIVQGRMKVSLNGKRVADKQWHQSVER</sequence>
<organism evidence="3 4">
    <name type="scientific">Biostraticola tofi</name>
    <dbReference type="NCBI Taxonomy" id="466109"/>
    <lineage>
        <taxon>Bacteria</taxon>
        <taxon>Pseudomonadati</taxon>
        <taxon>Pseudomonadota</taxon>
        <taxon>Gammaproteobacteria</taxon>
        <taxon>Enterobacterales</taxon>
        <taxon>Bruguierivoracaceae</taxon>
        <taxon>Biostraticola</taxon>
    </lineage>
</organism>
<evidence type="ECO:0000313" key="3">
    <source>
        <dbReference type="EMBL" id="TCV94311.1"/>
    </source>
</evidence>
<keyword evidence="4" id="KW-1185">Reference proteome</keyword>
<dbReference type="InterPro" id="IPR050585">
    <property type="entry name" value="Xaa-Pro_dipeptidyl-ppase/CocE"/>
</dbReference>
<dbReference type="Pfam" id="PF02129">
    <property type="entry name" value="Peptidase_S15"/>
    <property type="match status" value="1"/>
</dbReference>
<evidence type="ECO:0000259" key="2">
    <source>
        <dbReference type="SMART" id="SM00939"/>
    </source>
</evidence>
<dbReference type="PANTHER" id="PTHR43056">
    <property type="entry name" value="PEPTIDASE S9 PROLYL OLIGOPEPTIDASE"/>
    <property type="match status" value="1"/>
</dbReference>
<protein>
    <recommendedName>
        <fullName evidence="2">Xaa-Pro dipeptidyl-peptidase C-terminal domain-containing protein</fullName>
    </recommendedName>
</protein>
<dbReference type="InterPro" id="IPR000383">
    <property type="entry name" value="Xaa-Pro-like_dom"/>
</dbReference>
<dbReference type="InterPro" id="IPR005674">
    <property type="entry name" value="CocE/Ser_esterase"/>
</dbReference>
<dbReference type="SUPFAM" id="SSF53474">
    <property type="entry name" value="alpha/beta-Hydrolases"/>
    <property type="match status" value="1"/>
</dbReference>